<organism evidence="2 3">
    <name type="scientific">Nocardia otitidiscaviarum</name>
    <dbReference type="NCBI Taxonomy" id="1823"/>
    <lineage>
        <taxon>Bacteria</taxon>
        <taxon>Bacillati</taxon>
        <taxon>Actinomycetota</taxon>
        <taxon>Actinomycetes</taxon>
        <taxon>Mycobacteriales</taxon>
        <taxon>Nocardiaceae</taxon>
        <taxon>Nocardia</taxon>
    </lineage>
</organism>
<gene>
    <name evidence="2" type="ORF">NCTC1934_00457</name>
</gene>
<proteinExistence type="predicted"/>
<dbReference type="Pfam" id="PF18934">
    <property type="entry name" value="DUF5682"/>
    <property type="match status" value="2"/>
</dbReference>
<dbReference type="InterPro" id="IPR050458">
    <property type="entry name" value="LolB"/>
</dbReference>
<dbReference type="AlphaFoldDB" id="A0A378Y7G0"/>
<dbReference type="InterPro" id="IPR043737">
    <property type="entry name" value="DUF5682"/>
</dbReference>
<feature type="region of interest" description="Disordered" evidence="1">
    <location>
        <begin position="175"/>
        <end position="211"/>
    </location>
</feature>
<sequence length="787" mass="84055">MSAPALPSEADPEPRTRIFGIRHHGPGSARSLRSALERFRPDVILIEGPADADGLVRYVAAEAMAPPVALLAYRPDEPSTAAFWPYAEFSPEWQALRYGVEHGVRVGFCDLPAANALAAAAEPGDRTDPLSLLAAAGGYDDAERWWDAVIESSSDADIFDAVHEAMAALREAAVPANTTSNNEDAAPPPTADSAAAPMAPADGGEAGEAASADIEVRRRVAAEIVVDAHTLRREAHMRQVMRKALKDGARRLAVVCGAWHAPALSGTLPPAVADARLLKGMPKVKTTLTWVPWTHSRLSSSSGYGAGITSPGWYRHLFAETEQPIARWLTQVAGMLRRHDLPVSSAHIIEAVRLAETLATLRGRPLAGLSEVTEATRSVLCDGDETMLDLVTRELVIGEALGTVPEDTPTVPLEADLRARIRTLRLRQEATERTVELDLRTERDMAKSQLLHRLELLGIDWGRRTRDGVRGTGTFRETWTLQWRPELVMAVVEASRWGTTLATAATARILDRVHAPDTGLPEVAAALDAALLADLGDAVDGLVSRLESVAALDHDITHLLAALPELLRTLRYGDVRGTDTAALARVADGLLVRVCAGLPSAVTGLGADAAAHLRARLDAVHLALATRADDWATNAWLTTLRGLADRDDVHGGLVGRAVRLLRDAEVIDAAESARRFSAALSVGRTATDKAAWIDGFLGGRGLLLVHDRNLLALVDSWLVGLAEPDFVAVLPLLRRTFGDFDSGERRSIAAAIRHGAPVTTAGTAVDFNPARGAIALRAAREILGVGA</sequence>
<dbReference type="OrthoDB" id="9768066at2"/>
<reference evidence="2 3" key="1">
    <citation type="submission" date="2018-06" db="EMBL/GenBank/DDBJ databases">
        <authorList>
            <consortium name="Pathogen Informatics"/>
            <person name="Doyle S."/>
        </authorList>
    </citation>
    <scope>NUCLEOTIDE SEQUENCE [LARGE SCALE GENOMIC DNA]</scope>
    <source>
        <strain evidence="2 3">NCTC1934</strain>
    </source>
</reference>
<dbReference type="RefSeq" id="WP_039816770.1">
    <property type="nucleotide sequence ID" value="NZ_UGRY01000002.1"/>
</dbReference>
<name>A0A378Y7G0_9NOCA</name>
<dbReference type="Proteomes" id="UP000255467">
    <property type="component" value="Unassembled WGS sequence"/>
</dbReference>
<keyword evidence="3" id="KW-1185">Reference proteome</keyword>
<dbReference type="PANTHER" id="PTHR30634:SF14">
    <property type="match status" value="1"/>
</dbReference>
<dbReference type="EMBL" id="UGRY01000002">
    <property type="protein sequence ID" value="SUA73024.1"/>
    <property type="molecule type" value="Genomic_DNA"/>
</dbReference>
<accession>A0A378Y7G0</accession>
<protein>
    <submittedName>
        <fullName evidence="2">Uncharacterized protein</fullName>
    </submittedName>
</protein>
<evidence type="ECO:0000256" key="1">
    <source>
        <dbReference type="SAM" id="MobiDB-lite"/>
    </source>
</evidence>
<dbReference type="PANTHER" id="PTHR30634">
    <property type="entry name" value="OUTER MEMBRANE LOLAB LIPOPROTEIN INSERTION APPARATUS"/>
    <property type="match status" value="1"/>
</dbReference>
<dbReference type="STRING" id="1406858.GCA_000710895_01513"/>
<evidence type="ECO:0000313" key="3">
    <source>
        <dbReference type="Proteomes" id="UP000255467"/>
    </source>
</evidence>
<evidence type="ECO:0000313" key="2">
    <source>
        <dbReference type="EMBL" id="SUA73024.1"/>
    </source>
</evidence>
<feature type="compositionally biased region" description="Low complexity" evidence="1">
    <location>
        <begin position="191"/>
        <end position="211"/>
    </location>
</feature>